<sequence length="373" mass="40634">MTTMQFAFRTDASLQIGTGHVMRCLTLADALTERGAYCHFICREHPGNLIELIRSKGHIVHTLPPPAARTGSLATEQTATHPNLAHGHWLGAPQAQDAEACAPILAAQRPNWLIVDHYALEIHWEQALRNCCPHLMVIDDLADRHHQCDLLLDQNLGRQAVDYESLVPEHCTVLTGPRYALLRPEFAALREASLSRRAAPRLRRLLISMGGVDGPNATSMVLQALQVCSLPSDCEITVVMGSKALWLEQVQEIAKGMPWPTQVLVNVADMGLLMTNSDLSIGAAGSTSWERCCLGLPSIVLVLAENQRFISSELNRTGAAKTIILEAGTLASQLKLVIDSYRTPARLRESAQIAASICDGSGTERVGRILLGK</sequence>
<feature type="binding site" evidence="2">
    <location>
        <position position="183"/>
    </location>
    <ligand>
        <name>substrate</name>
    </ligand>
</feature>
<dbReference type="GO" id="GO:0016787">
    <property type="term" value="F:hydrolase activity"/>
    <property type="evidence" value="ECO:0007669"/>
    <property type="project" value="UniProtKB-KW"/>
</dbReference>
<dbReference type="PANTHER" id="PTHR21015">
    <property type="entry name" value="UDP-N-ACETYLGLUCOSAMINE--N-ACETYLMURAMYL-(PENTAPEPTIDE) PYROPHOSPHORYL-UNDECAPRENOL N-ACETYLGLUCOSAMINE TRANSFERASE 1"/>
    <property type="match status" value="1"/>
</dbReference>
<dbReference type="GO" id="GO:0016757">
    <property type="term" value="F:glycosyltransferase activity"/>
    <property type="evidence" value="ECO:0007669"/>
    <property type="project" value="TreeGrafter"/>
</dbReference>
<dbReference type="Gene3D" id="3.40.50.11190">
    <property type="match status" value="1"/>
</dbReference>
<proteinExistence type="predicted"/>
<dbReference type="Proteomes" id="UP000308430">
    <property type="component" value="Unassembled WGS sequence"/>
</dbReference>
<organism evidence="3 4">
    <name type="scientific">Pseudothauera nasutitermitis</name>
    <dbReference type="NCBI Taxonomy" id="2565930"/>
    <lineage>
        <taxon>Bacteria</taxon>
        <taxon>Pseudomonadati</taxon>
        <taxon>Pseudomonadota</taxon>
        <taxon>Betaproteobacteria</taxon>
        <taxon>Rhodocyclales</taxon>
        <taxon>Zoogloeaceae</taxon>
        <taxon>Pseudothauera</taxon>
    </lineage>
</organism>
<name>A0A4S4ATD4_9RHOO</name>
<dbReference type="EMBL" id="SSOC01000006">
    <property type="protein sequence ID" value="THF63122.1"/>
    <property type="molecule type" value="Genomic_DNA"/>
</dbReference>
<evidence type="ECO:0000256" key="1">
    <source>
        <dbReference type="PIRSR" id="PIRSR620023-1"/>
    </source>
</evidence>
<evidence type="ECO:0000313" key="4">
    <source>
        <dbReference type="Proteomes" id="UP000308430"/>
    </source>
</evidence>
<dbReference type="RefSeq" id="WP_136349602.1">
    <property type="nucleotide sequence ID" value="NZ_SSOC01000006.1"/>
</dbReference>
<keyword evidence="4" id="KW-1185">Reference proteome</keyword>
<feature type="binding site" evidence="2">
    <location>
        <position position="290"/>
    </location>
    <ligand>
        <name>substrate</name>
    </ligand>
</feature>
<feature type="active site" description="Proton acceptor" evidence="1">
    <location>
        <position position="20"/>
    </location>
</feature>
<dbReference type="NCBIfam" id="TIGR03590">
    <property type="entry name" value="PseG"/>
    <property type="match status" value="1"/>
</dbReference>
<dbReference type="PANTHER" id="PTHR21015:SF22">
    <property type="entry name" value="GLYCOSYLTRANSFERASE"/>
    <property type="match status" value="1"/>
</dbReference>
<gene>
    <name evidence="3" type="primary">pseG</name>
    <name evidence="3" type="ORF">E6C76_17900</name>
</gene>
<dbReference type="OrthoDB" id="9788924at2"/>
<reference evidence="3 4" key="1">
    <citation type="submission" date="2019-04" db="EMBL/GenBank/DDBJ databases">
        <title>Azoarcus nasutitermitis sp. nov. isolated from termite nest.</title>
        <authorList>
            <person name="Lin S.-Y."/>
            <person name="Hameed A."/>
            <person name="Hsu Y.-H."/>
            <person name="Young C.-C."/>
        </authorList>
    </citation>
    <scope>NUCLEOTIDE SEQUENCE [LARGE SCALE GENOMIC DNA]</scope>
    <source>
        <strain evidence="3 4">CC-YHH838</strain>
    </source>
</reference>
<comment type="caution">
    <text evidence="3">The sequence shown here is derived from an EMBL/GenBank/DDBJ whole genome shotgun (WGS) entry which is preliminary data.</text>
</comment>
<dbReference type="InterPro" id="IPR020023">
    <property type="entry name" value="PseG"/>
</dbReference>
<dbReference type="Gene3D" id="3.40.50.2000">
    <property type="entry name" value="Glycogen Phosphorylase B"/>
    <property type="match status" value="1"/>
</dbReference>
<keyword evidence="3" id="KW-0378">Hydrolase</keyword>
<dbReference type="AlphaFoldDB" id="A0A4S4ATD4"/>
<dbReference type="EC" id="3.6.1.57" evidence="3"/>
<accession>A0A4S4ATD4</accession>
<dbReference type="SUPFAM" id="SSF53756">
    <property type="entry name" value="UDP-Glycosyltransferase/glycogen phosphorylase"/>
    <property type="match status" value="1"/>
</dbReference>
<evidence type="ECO:0000313" key="3">
    <source>
        <dbReference type="EMBL" id="THF63122.1"/>
    </source>
</evidence>
<evidence type="ECO:0000256" key="2">
    <source>
        <dbReference type="PIRSR" id="PIRSR620023-2"/>
    </source>
</evidence>
<protein>
    <submittedName>
        <fullName evidence="3">UDP-2,4-diacetamido-2,4, 6-trideoxy-beta-L-altropyranose hydrolase</fullName>
        <ecNumber evidence="3">3.6.1.57</ecNumber>
    </submittedName>
</protein>